<keyword evidence="3" id="KW-0378">Hydrolase</keyword>
<keyword evidence="4" id="KW-0276">Fatty acid metabolism</keyword>
<dbReference type="SUPFAM" id="SSF54637">
    <property type="entry name" value="Thioesterase/thiol ester dehydrase-isomerase"/>
    <property type="match status" value="2"/>
</dbReference>
<dbReference type="PANTHER" id="PTHR31727:SF6">
    <property type="entry name" value="OLEOYL-ACYL CARRIER PROTEIN THIOESTERASE 1, CHLOROPLASTIC"/>
    <property type="match status" value="1"/>
</dbReference>
<comment type="similarity">
    <text evidence="1">Belongs to the acyl-ACP thioesterase family.</text>
</comment>
<evidence type="ECO:0000256" key="6">
    <source>
        <dbReference type="ARBA" id="ARBA00023098"/>
    </source>
</evidence>
<dbReference type="EMBL" id="JADKNH010000007">
    <property type="protein sequence ID" value="MBF4694077.1"/>
    <property type="molecule type" value="Genomic_DNA"/>
</dbReference>
<evidence type="ECO:0000313" key="10">
    <source>
        <dbReference type="EMBL" id="MBF4694077.1"/>
    </source>
</evidence>
<dbReference type="Proteomes" id="UP000614200">
    <property type="component" value="Unassembled WGS sequence"/>
</dbReference>
<evidence type="ECO:0000259" key="9">
    <source>
        <dbReference type="Pfam" id="PF20791"/>
    </source>
</evidence>
<dbReference type="Pfam" id="PF20791">
    <property type="entry name" value="Acyl-ACP_TE_C"/>
    <property type="match status" value="1"/>
</dbReference>
<keyword evidence="6" id="KW-0443">Lipid metabolism</keyword>
<feature type="domain" description="Acyl-ACP thioesterase N-terminal hotdog" evidence="8">
    <location>
        <begin position="4"/>
        <end position="126"/>
    </location>
</feature>
<keyword evidence="11" id="KW-1185">Reference proteome</keyword>
<dbReference type="InterPro" id="IPR049427">
    <property type="entry name" value="Acyl-ACP_TE_C"/>
</dbReference>
<sequence>MNSYYEKAYELHNFDFNAHQHVKTVTLLNFLQDISTCHYNSVVGENDDNAVWVIVEWDVQFIAPITKVQTLTVKTKPTYFRKFIAYRAYEIEDAEGTVVVTAVSKWAYINYESRKQMVIPKSLYAIFGVQENADKPPKLENMDFKIDRKGFMPFRSCFSDIDINQHVNNVSYLRWTIDSLPYDFIAQNSPKRLQVYYRKEIFINDVIRVLTDLEEKETRQIIQNSNGEECVKIRMLWK</sequence>
<dbReference type="InterPro" id="IPR029069">
    <property type="entry name" value="HotDog_dom_sf"/>
</dbReference>
<feature type="domain" description="Acyl-ACP thioesterase-like C-terminal" evidence="9">
    <location>
        <begin position="152"/>
        <end position="238"/>
    </location>
</feature>
<comment type="caution">
    <text evidence="10">The sequence shown here is derived from an EMBL/GenBank/DDBJ whole genome shotgun (WGS) entry which is preliminary data.</text>
</comment>
<evidence type="ECO:0000256" key="5">
    <source>
        <dbReference type="ARBA" id="ARBA00022946"/>
    </source>
</evidence>
<protein>
    <recommendedName>
        <fullName evidence="12">Acyl-ACP thioesterase</fullName>
    </recommendedName>
</protein>
<evidence type="ECO:0000256" key="1">
    <source>
        <dbReference type="ARBA" id="ARBA00006500"/>
    </source>
</evidence>
<keyword evidence="5" id="KW-0809">Transit peptide</keyword>
<dbReference type="RefSeq" id="WP_194702309.1">
    <property type="nucleotide sequence ID" value="NZ_JADKNH010000007.1"/>
</dbReference>
<evidence type="ECO:0000313" key="11">
    <source>
        <dbReference type="Proteomes" id="UP000614200"/>
    </source>
</evidence>
<dbReference type="CDD" id="cd00586">
    <property type="entry name" value="4HBT"/>
    <property type="match status" value="1"/>
</dbReference>
<evidence type="ECO:0008006" key="12">
    <source>
        <dbReference type="Google" id="ProtNLM"/>
    </source>
</evidence>
<keyword evidence="2" id="KW-0444">Lipid biosynthesis</keyword>
<evidence type="ECO:0000256" key="7">
    <source>
        <dbReference type="ARBA" id="ARBA00023160"/>
    </source>
</evidence>
<name>A0ABR9ZUD1_9FIRM</name>
<evidence type="ECO:0000256" key="2">
    <source>
        <dbReference type="ARBA" id="ARBA00022516"/>
    </source>
</evidence>
<dbReference type="InterPro" id="IPR045023">
    <property type="entry name" value="FATA/B"/>
</dbReference>
<reference evidence="10 11" key="1">
    <citation type="submission" date="2020-11" db="EMBL/GenBank/DDBJ databases">
        <title>Fusibacter basophilias sp. nov.</title>
        <authorList>
            <person name="Qiu D."/>
        </authorList>
    </citation>
    <scope>NUCLEOTIDE SEQUENCE [LARGE SCALE GENOMIC DNA]</scope>
    <source>
        <strain evidence="10 11">Q10-2</strain>
    </source>
</reference>
<dbReference type="Pfam" id="PF01643">
    <property type="entry name" value="Acyl-ACP_TE"/>
    <property type="match status" value="1"/>
</dbReference>
<organism evidence="10 11">
    <name type="scientific">Fusibacter ferrireducens</name>
    <dbReference type="NCBI Taxonomy" id="2785058"/>
    <lineage>
        <taxon>Bacteria</taxon>
        <taxon>Bacillati</taxon>
        <taxon>Bacillota</taxon>
        <taxon>Clostridia</taxon>
        <taxon>Eubacteriales</taxon>
        <taxon>Eubacteriales Family XII. Incertae Sedis</taxon>
        <taxon>Fusibacter</taxon>
    </lineage>
</organism>
<keyword evidence="7" id="KW-0275">Fatty acid biosynthesis</keyword>
<gene>
    <name evidence="10" type="ORF">ISU02_13230</name>
</gene>
<evidence type="ECO:0000256" key="3">
    <source>
        <dbReference type="ARBA" id="ARBA00022801"/>
    </source>
</evidence>
<proteinExistence type="inferred from homology"/>
<dbReference type="InterPro" id="IPR002864">
    <property type="entry name" value="Acyl-ACP_thioesterase_NHD"/>
</dbReference>
<dbReference type="Gene3D" id="3.10.129.10">
    <property type="entry name" value="Hotdog Thioesterase"/>
    <property type="match status" value="1"/>
</dbReference>
<evidence type="ECO:0000256" key="4">
    <source>
        <dbReference type="ARBA" id="ARBA00022832"/>
    </source>
</evidence>
<accession>A0ABR9ZUD1</accession>
<dbReference type="PANTHER" id="PTHR31727">
    <property type="entry name" value="OLEOYL-ACYL CARRIER PROTEIN THIOESTERASE 1, CHLOROPLASTIC"/>
    <property type="match status" value="1"/>
</dbReference>
<evidence type="ECO:0000259" key="8">
    <source>
        <dbReference type="Pfam" id="PF01643"/>
    </source>
</evidence>